<keyword evidence="4" id="KW-0493">Microtubule</keyword>
<dbReference type="InterPro" id="IPR027417">
    <property type="entry name" value="P-loop_NTPase"/>
</dbReference>
<keyword evidence="12" id="KW-0206">Cytoskeleton</keyword>
<evidence type="ECO:0000313" key="16">
    <source>
        <dbReference type="EMBL" id="KFG59350.1"/>
    </source>
</evidence>
<dbReference type="GO" id="GO:0005524">
    <property type="term" value="F:ATP binding"/>
    <property type="evidence" value="ECO:0007669"/>
    <property type="project" value="UniProtKB-KW"/>
</dbReference>
<dbReference type="FunFam" id="1.10.8.710:FF:000003">
    <property type="entry name" value="Dynein axonemal heavy chain 5"/>
    <property type="match status" value="1"/>
</dbReference>
<dbReference type="Pfam" id="PF12774">
    <property type="entry name" value="AAA_6"/>
    <property type="match status" value="1"/>
</dbReference>
<keyword evidence="10" id="KW-0969">Cilium</keyword>
<feature type="non-terminal residue" evidence="16">
    <location>
        <position position="715"/>
    </location>
</feature>
<evidence type="ECO:0000256" key="8">
    <source>
        <dbReference type="ARBA" id="ARBA00023017"/>
    </source>
</evidence>
<evidence type="ECO:0000256" key="10">
    <source>
        <dbReference type="ARBA" id="ARBA00023069"/>
    </source>
</evidence>
<dbReference type="Gene3D" id="1.10.472.130">
    <property type="match status" value="1"/>
</dbReference>
<dbReference type="InterPro" id="IPR026983">
    <property type="entry name" value="DHC"/>
</dbReference>
<keyword evidence="3" id="KW-0963">Cytoplasm</keyword>
<keyword evidence="13" id="KW-0966">Cell projection</keyword>
<dbReference type="GO" id="GO:0005930">
    <property type="term" value="C:axoneme"/>
    <property type="evidence" value="ECO:0007669"/>
    <property type="project" value="UniProtKB-SubCell"/>
</dbReference>
<keyword evidence="6" id="KW-0547">Nucleotide-binding</keyword>
<comment type="subcellular location">
    <subcellularLocation>
        <location evidence="1">Cytoplasm</location>
        <location evidence="1">Cytoskeleton</location>
        <location evidence="1">Cilium axoneme</location>
    </subcellularLocation>
</comment>
<dbReference type="GO" id="GO:0030286">
    <property type="term" value="C:dynein complex"/>
    <property type="evidence" value="ECO:0007669"/>
    <property type="project" value="UniProtKB-KW"/>
</dbReference>
<dbReference type="SUPFAM" id="SSF52540">
    <property type="entry name" value="P-loop containing nucleoside triphosphate hydrolases"/>
    <property type="match status" value="2"/>
</dbReference>
<evidence type="ECO:0000256" key="13">
    <source>
        <dbReference type="ARBA" id="ARBA00023273"/>
    </source>
</evidence>
<evidence type="ECO:0000256" key="7">
    <source>
        <dbReference type="ARBA" id="ARBA00022840"/>
    </source>
</evidence>
<protein>
    <submittedName>
        <fullName evidence="16">Flagellar outer dynein arm heavy chain gamma</fullName>
    </submittedName>
</protein>
<name>A0A086LRT2_TOXGO</name>
<feature type="domain" description="Dynein heavy chain hydrolytic ATP-binding dynein motor region" evidence="14">
    <location>
        <begin position="7"/>
        <end position="208"/>
    </location>
</feature>
<evidence type="ECO:0000256" key="12">
    <source>
        <dbReference type="ARBA" id="ARBA00023212"/>
    </source>
</evidence>
<dbReference type="Gene3D" id="3.40.50.300">
    <property type="entry name" value="P-loop containing nucleotide triphosphate hydrolases"/>
    <property type="match status" value="3"/>
</dbReference>
<dbReference type="InterPro" id="IPR041466">
    <property type="entry name" value="Dynein_AAA5_ext"/>
</dbReference>
<evidence type="ECO:0000256" key="3">
    <source>
        <dbReference type="ARBA" id="ARBA00022490"/>
    </source>
</evidence>
<evidence type="ECO:0000259" key="14">
    <source>
        <dbReference type="Pfam" id="PF12774"/>
    </source>
</evidence>
<evidence type="ECO:0000259" key="15">
    <source>
        <dbReference type="Pfam" id="PF17852"/>
    </source>
</evidence>
<dbReference type="GO" id="GO:0045505">
    <property type="term" value="F:dynein intermediate chain binding"/>
    <property type="evidence" value="ECO:0007669"/>
    <property type="project" value="InterPro"/>
</dbReference>
<dbReference type="VEuPathDB" id="ToxoDB:TGRUB_365890"/>
<evidence type="ECO:0000256" key="11">
    <source>
        <dbReference type="ARBA" id="ARBA00023175"/>
    </source>
</evidence>
<dbReference type="Pfam" id="PF12775">
    <property type="entry name" value="AAA_7"/>
    <property type="match status" value="1"/>
</dbReference>
<keyword evidence="7" id="KW-0067">ATP-binding</keyword>
<comment type="caution">
    <text evidence="16">The sequence shown here is derived from an EMBL/GenBank/DDBJ whole genome shotgun (WGS) entry which is preliminary data.</text>
</comment>
<evidence type="ECO:0000256" key="1">
    <source>
        <dbReference type="ARBA" id="ARBA00004430"/>
    </source>
</evidence>
<dbReference type="Gene3D" id="1.10.8.710">
    <property type="match status" value="1"/>
</dbReference>
<gene>
    <name evidence="16" type="ORF">TGRUB_365890</name>
</gene>
<organism evidence="16 17">
    <name type="scientific">Toxoplasma gondii RUB</name>
    <dbReference type="NCBI Taxonomy" id="935652"/>
    <lineage>
        <taxon>Eukaryota</taxon>
        <taxon>Sar</taxon>
        <taxon>Alveolata</taxon>
        <taxon>Apicomplexa</taxon>
        <taxon>Conoidasida</taxon>
        <taxon>Coccidia</taxon>
        <taxon>Eucoccidiorida</taxon>
        <taxon>Eimeriorina</taxon>
        <taxon>Sarcocystidae</taxon>
        <taxon>Toxoplasma</taxon>
    </lineage>
</organism>
<evidence type="ECO:0000256" key="2">
    <source>
        <dbReference type="ARBA" id="ARBA00008887"/>
    </source>
</evidence>
<keyword evidence="11" id="KW-0505">Motor protein</keyword>
<evidence type="ECO:0000256" key="9">
    <source>
        <dbReference type="ARBA" id="ARBA00023054"/>
    </source>
</evidence>
<keyword evidence="5" id="KW-0677">Repeat</keyword>
<dbReference type="Proteomes" id="UP000028834">
    <property type="component" value="Unassembled WGS sequence"/>
</dbReference>
<dbReference type="GO" id="GO:0005874">
    <property type="term" value="C:microtubule"/>
    <property type="evidence" value="ECO:0007669"/>
    <property type="project" value="UniProtKB-KW"/>
</dbReference>
<evidence type="ECO:0000256" key="5">
    <source>
        <dbReference type="ARBA" id="ARBA00022737"/>
    </source>
</evidence>
<accession>A0A086LRT2</accession>
<proteinExistence type="inferred from homology"/>
<keyword evidence="9" id="KW-0175">Coiled coil</keyword>
<dbReference type="EMBL" id="AFYV02002229">
    <property type="protein sequence ID" value="KFG59350.1"/>
    <property type="molecule type" value="Genomic_DNA"/>
</dbReference>
<dbReference type="InterPro" id="IPR043157">
    <property type="entry name" value="Dynein_AAA1S"/>
</dbReference>
<dbReference type="Pfam" id="PF17852">
    <property type="entry name" value="Dynein_AAA_lid"/>
    <property type="match status" value="1"/>
</dbReference>
<reference evidence="16 17" key="1">
    <citation type="submission" date="2014-05" db="EMBL/GenBank/DDBJ databases">
        <authorList>
            <person name="Sibley D."/>
            <person name="Venepally P."/>
            <person name="Karamycheva S."/>
            <person name="Hadjithomas M."/>
            <person name="Khan A."/>
            <person name="Brunk B."/>
            <person name="Roos D."/>
            <person name="Caler E."/>
            <person name="Lorenzi H."/>
        </authorList>
    </citation>
    <scope>NUCLEOTIDE SEQUENCE [LARGE SCALE GENOMIC DNA]</scope>
    <source>
        <strain evidence="16 17">RUB</strain>
    </source>
</reference>
<evidence type="ECO:0000256" key="4">
    <source>
        <dbReference type="ARBA" id="ARBA00022701"/>
    </source>
</evidence>
<feature type="domain" description="Dynein heavy chain AAA 5 extension" evidence="15">
    <location>
        <begin position="369"/>
        <end position="487"/>
    </location>
</feature>
<evidence type="ECO:0000313" key="17">
    <source>
        <dbReference type="Proteomes" id="UP000028834"/>
    </source>
</evidence>
<evidence type="ECO:0000256" key="6">
    <source>
        <dbReference type="ARBA" id="ARBA00022741"/>
    </source>
</evidence>
<dbReference type="GO" id="GO:0051959">
    <property type="term" value="F:dynein light intermediate chain binding"/>
    <property type="evidence" value="ECO:0007669"/>
    <property type="project" value="InterPro"/>
</dbReference>
<dbReference type="InterPro" id="IPR035699">
    <property type="entry name" value="AAA_6"/>
</dbReference>
<dbReference type="PANTHER" id="PTHR45703:SF37">
    <property type="entry name" value="DYNEINS HEAVY CHAIN"/>
    <property type="match status" value="1"/>
</dbReference>
<dbReference type="AlphaFoldDB" id="A0A086LRT2"/>
<sequence>MFPGEAAPIRLVPATAYFITMNPGYAGRQELPENLKVLFRSVSMMVPDRQIIIKVKLASVGYLDIDNLSKKFKVLYGLCEEQLSKQRHYDFGLRNILSVLRTAGATKRTDPDADEEMLLMRTLRDMNLSKLVADDVPLFLSLLRDIFPKQADPPKKLYSEVESAVVATIAKNKLLLSDEFLTKVMQLYETSTVRHGFMLVGPTCSGKSEIASTLATALTSIGIPTRSVVMNPKAITAQQMYGVKDPLTEEWTPGIFAWLWAKYNNRALKFNTWLTCDGPVDAIWIENLNTVLDDNKILTLANNDRIPMTENTRIVFEVENLNNASPATVSRAGIVYVSATDVGWKPLVLSWLNARAQTGPAASEEKALLTPLFEKYLFGANTLDFALRELRHVMPVSAQILTVQVLNLLAALLRHFETRNEALTSLQYERVLTYALTWGVGGLLETEDRLRFDAFLKSLGAPHACEEGLTLFDYWVELETKTFQKWSAREWTPPPGSATFSSILAPTTDSERQGKRKGRAEYLVTNLLSLPHSRNPPSFQAVLLVGGPGTAKTSTALMFFSKYQLSERLWKRVNLSSATTPERFQQTVEAELERKTGKTYCPPGGKQMTLFLDDMSMPFVNAWGDQVTLELGRQLIEQGGMYFLDKDKRGDFKTVIGMQYLGAMNHPGGGRNDIPNRLKSKFFSFNMILPSLASVDNIYGAMLRSRFTPKAASPK</sequence>
<keyword evidence="8" id="KW-0243">Dynein</keyword>
<dbReference type="PANTHER" id="PTHR45703">
    <property type="entry name" value="DYNEIN HEAVY CHAIN"/>
    <property type="match status" value="1"/>
</dbReference>
<keyword evidence="16" id="KW-0282">Flagellum</keyword>
<dbReference type="GO" id="GO:0007018">
    <property type="term" value="P:microtubule-based movement"/>
    <property type="evidence" value="ECO:0007669"/>
    <property type="project" value="InterPro"/>
</dbReference>
<comment type="similarity">
    <text evidence="2">Belongs to the dynein heavy chain family.</text>
</comment>